<comment type="caution">
    <text evidence="3">The sequence shown here is derived from an EMBL/GenBank/DDBJ whole genome shotgun (WGS) entry which is preliminary data.</text>
</comment>
<feature type="compositionally biased region" description="Acidic residues" evidence="1">
    <location>
        <begin position="79"/>
        <end position="94"/>
    </location>
</feature>
<evidence type="ECO:0000313" key="4">
    <source>
        <dbReference type="Proteomes" id="UP001378592"/>
    </source>
</evidence>
<dbReference type="AlphaFoldDB" id="A0AAN9V8Y4"/>
<feature type="region of interest" description="Disordered" evidence="1">
    <location>
        <begin position="122"/>
        <end position="179"/>
    </location>
</feature>
<evidence type="ECO:0008006" key="5">
    <source>
        <dbReference type="Google" id="ProtNLM"/>
    </source>
</evidence>
<evidence type="ECO:0000256" key="1">
    <source>
        <dbReference type="SAM" id="MobiDB-lite"/>
    </source>
</evidence>
<protein>
    <recommendedName>
        <fullName evidence="5">Accessory gland protein</fullName>
    </recommendedName>
</protein>
<dbReference type="Proteomes" id="UP001378592">
    <property type="component" value="Unassembled WGS sequence"/>
</dbReference>
<keyword evidence="4" id="KW-1185">Reference proteome</keyword>
<proteinExistence type="predicted"/>
<feature type="region of interest" description="Disordered" evidence="1">
    <location>
        <begin position="79"/>
        <end position="108"/>
    </location>
</feature>
<feature type="chain" id="PRO_5042931314" description="Accessory gland protein" evidence="2">
    <location>
        <begin position="17"/>
        <end position="179"/>
    </location>
</feature>
<feature type="compositionally biased region" description="Polar residues" evidence="1">
    <location>
        <begin position="137"/>
        <end position="146"/>
    </location>
</feature>
<accession>A0AAN9V8Y4</accession>
<sequence>MLALMVILYLFGSIHVMQIGTYQVVNGDSVETLNEALENDDDDAVDKNCDYWDQSRYKCLVNLKIKKLKIKTPKPADPIIEDEREELTGDDEIECPTSGRNNQKHPSHQFFERRLQLYKLPPRREGKKSLVPRDYQRTPSSGPTHHTISKEGEVEEDDKVIFKPKPPYKLKLRKEFQPS</sequence>
<dbReference type="EMBL" id="JAZDUA010000432">
    <property type="protein sequence ID" value="KAK7792692.1"/>
    <property type="molecule type" value="Genomic_DNA"/>
</dbReference>
<organism evidence="3 4">
    <name type="scientific">Gryllus longicercus</name>
    <dbReference type="NCBI Taxonomy" id="2509291"/>
    <lineage>
        <taxon>Eukaryota</taxon>
        <taxon>Metazoa</taxon>
        <taxon>Ecdysozoa</taxon>
        <taxon>Arthropoda</taxon>
        <taxon>Hexapoda</taxon>
        <taxon>Insecta</taxon>
        <taxon>Pterygota</taxon>
        <taxon>Neoptera</taxon>
        <taxon>Polyneoptera</taxon>
        <taxon>Orthoptera</taxon>
        <taxon>Ensifera</taxon>
        <taxon>Gryllidea</taxon>
        <taxon>Grylloidea</taxon>
        <taxon>Gryllidae</taxon>
        <taxon>Gryllinae</taxon>
        <taxon>Gryllus</taxon>
    </lineage>
</organism>
<gene>
    <name evidence="3" type="ORF">R5R35_003691</name>
</gene>
<evidence type="ECO:0000256" key="2">
    <source>
        <dbReference type="SAM" id="SignalP"/>
    </source>
</evidence>
<reference evidence="3 4" key="1">
    <citation type="submission" date="2024-03" db="EMBL/GenBank/DDBJ databases">
        <title>The genome assembly and annotation of the cricket Gryllus longicercus Weissman &amp; Gray.</title>
        <authorList>
            <person name="Szrajer S."/>
            <person name="Gray D."/>
            <person name="Ylla G."/>
        </authorList>
    </citation>
    <scope>NUCLEOTIDE SEQUENCE [LARGE SCALE GENOMIC DNA]</scope>
    <source>
        <strain evidence="3">DAG 2021-001</strain>
        <tissue evidence="3">Whole body minus gut</tissue>
    </source>
</reference>
<feature type="signal peptide" evidence="2">
    <location>
        <begin position="1"/>
        <end position="16"/>
    </location>
</feature>
<name>A0AAN9V8Y4_9ORTH</name>
<evidence type="ECO:0000313" key="3">
    <source>
        <dbReference type="EMBL" id="KAK7792692.1"/>
    </source>
</evidence>
<keyword evidence="2" id="KW-0732">Signal</keyword>